<evidence type="ECO:0000313" key="3">
    <source>
        <dbReference type="Proteomes" id="UP000649799"/>
    </source>
</evidence>
<keyword evidence="1" id="KW-1133">Transmembrane helix</keyword>
<name>A0ABX0HBS0_9BACT</name>
<gene>
    <name evidence="2" type="ORF">G9Q97_18520</name>
</gene>
<dbReference type="Proteomes" id="UP000649799">
    <property type="component" value="Unassembled WGS sequence"/>
</dbReference>
<reference evidence="2 3" key="1">
    <citation type="submission" date="2020-03" db="EMBL/GenBank/DDBJ databases">
        <title>Cyclobacterium plantarum sp. nov., a marine bacterium isolated from a coastal-marine wetland.</title>
        <authorList>
            <person name="Sanchez-Porro C."/>
            <person name="Ventosa A."/>
            <person name="Amoozegar M."/>
        </authorList>
    </citation>
    <scope>NUCLEOTIDE SEQUENCE [LARGE SCALE GENOMIC DNA]</scope>
    <source>
        <strain evidence="2 3">GBPx2</strain>
    </source>
</reference>
<keyword evidence="1" id="KW-0812">Transmembrane</keyword>
<keyword evidence="3" id="KW-1185">Reference proteome</keyword>
<proteinExistence type="predicted"/>
<dbReference type="EMBL" id="JAANYN010000008">
    <property type="protein sequence ID" value="NHE58810.1"/>
    <property type="molecule type" value="Genomic_DNA"/>
</dbReference>
<feature type="transmembrane region" description="Helical" evidence="1">
    <location>
        <begin position="6"/>
        <end position="32"/>
    </location>
</feature>
<organism evidence="2 3">
    <name type="scientific">Cyclobacterium plantarum</name>
    <dbReference type="NCBI Taxonomy" id="2716263"/>
    <lineage>
        <taxon>Bacteria</taxon>
        <taxon>Pseudomonadati</taxon>
        <taxon>Bacteroidota</taxon>
        <taxon>Cytophagia</taxon>
        <taxon>Cytophagales</taxon>
        <taxon>Cyclobacteriaceae</taxon>
        <taxon>Cyclobacterium</taxon>
    </lineage>
</organism>
<sequence length="107" mass="11835">MSDTIWIAFIGFSGAVIGSLATLAGTWLGHYLKEKSEAKKDKSRKDLLLRLLNDAAHQWRELDTLKHVIGADETTTKRLLIDIGARASEDGKPIWALIGKKPLPGKR</sequence>
<evidence type="ECO:0000313" key="2">
    <source>
        <dbReference type="EMBL" id="NHE58810.1"/>
    </source>
</evidence>
<comment type="caution">
    <text evidence="2">The sequence shown here is derived from an EMBL/GenBank/DDBJ whole genome shotgun (WGS) entry which is preliminary data.</text>
</comment>
<keyword evidence="1" id="KW-0472">Membrane</keyword>
<protein>
    <submittedName>
        <fullName evidence="2">Uncharacterized protein</fullName>
    </submittedName>
</protein>
<dbReference type="RefSeq" id="WP_166149533.1">
    <property type="nucleotide sequence ID" value="NZ_JAANYN010000008.1"/>
</dbReference>
<evidence type="ECO:0000256" key="1">
    <source>
        <dbReference type="SAM" id="Phobius"/>
    </source>
</evidence>
<accession>A0ABX0HBS0</accession>